<protein>
    <submittedName>
        <fullName evidence="1">Uncharacterized protein</fullName>
    </submittedName>
</protein>
<proteinExistence type="predicted"/>
<name>A0A9Q3CC02_9BASI</name>
<dbReference type="AlphaFoldDB" id="A0A9Q3CC02"/>
<reference evidence="1" key="1">
    <citation type="submission" date="2021-03" db="EMBL/GenBank/DDBJ databases">
        <title>Draft genome sequence of rust myrtle Austropuccinia psidii MF-1, a brazilian biotype.</title>
        <authorList>
            <person name="Quecine M.C."/>
            <person name="Pachon D.M.R."/>
            <person name="Bonatelli M.L."/>
            <person name="Correr F.H."/>
            <person name="Franceschini L.M."/>
            <person name="Leite T.F."/>
            <person name="Margarido G.R.A."/>
            <person name="Almeida C.A."/>
            <person name="Ferrarezi J.A."/>
            <person name="Labate C.A."/>
        </authorList>
    </citation>
    <scope>NUCLEOTIDE SEQUENCE</scope>
    <source>
        <strain evidence="1">MF-1</strain>
    </source>
</reference>
<dbReference type="OrthoDB" id="4360000at2759"/>
<organism evidence="1 2">
    <name type="scientific">Austropuccinia psidii MF-1</name>
    <dbReference type="NCBI Taxonomy" id="1389203"/>
    <lineage>
        <taxon>Eukaryota</taxon>
        <taxon>Fungi</taxon>
        <taxon>Dikarya</taxon>
        <taxon>Basidiomycota</taxon>
        <taxon>Pucciniomycotina</taxon>
        <taxon>Pucciniomycetes</taxon>
        <taxon>Pucciniales</taxon>
        <taxon>Sphaerophragmiaceae</taxon>
        <taxon>Austropuccinia</taxon>
    </lineage>
</organism>
<comment type="caution">
    <text evidence="1">The sequence shown here is derived from an EMBL/GenBank/DDBJ whole genome shotgun (WGS) entry which is preliminary data.</text>
</comment>
<keyword evidence="2" id="KW-1185">Reference proteome</keyword>
<dbReference type="EMBL" id="AVOT02006162">
    <property type="protein sequence ID" value="MBW0480907.1"/>
    <property type="molecule type" value="Genomic_DNA"/>
</dbReference>
<dbReference type="InterPro" id="IPR050951">
    <property type="entry name" value="Retrovirus_Pol_polyprotein"/>
</dbReference>
<evidence type="ECO:0000313" key="1">
    <source>
        <dbReference type="EMBL" id="MBW0480907.1"/>
    </source>
</evidence>
<sequence>MSEDRKKERVESTAWWTHWEQEFSEYIKTCERYQKEKSKHGKKYGLLQHIEEPKNPWENINMDWVTGLVPGGKENIKTFLVIGERYSKIFRFPPCHK</sequence>
<accession>A0A9Q3CC02</accession>
<dbReference type="Proteomes" id="UP000765509">
    <property type="component" value="Unassembled WGS sequence"/>
</dbReference>
<evidence type="ECO:0000313" key="2">
    <source>
        <dbReference type="Proteomes" id="UP000765509"/>
    </source>
</evidence>
<dbReference type="PANTHER" id="PTHR37984:SF5">
    <property type="entry name" value="PROTEIN NYNRIN-LIKE"/>
    <property type="match status" value="1"/>
</dbReference>
<gene>
    <name evidence="1" type="ORF">O181_020622</name>
</gene>
<dbReference type="PANTHER" id="PTHR37984">
    <property type="entry name" value="PROTEIN CBG26694"/>
    <property type="match status" value="1"/>
</dbReference>